<proteinExistence type="predicted"/>
<dbReference type="EMBL" id="PNXT01000001">
    <property type="protein sequence ID" value="PTX88628.1"/>
    <property type="molecule type" value="Genomic_DNA"/>
</dbReference>
<dbReference type="EMBL" id="QHMI01000012">
    <property type="protein sequence ID" value="PXB39409.1"/>
    <property type="molecule type" value="Genomic_DNA"/>
</dbReference>
<comment type="caution">
    <text evidence="2">The sequence shown here is derived from an EMBL/GenBank/DDBJ whole genome shotgun (WGS) entry which is preliminary data.</text>
</comment>
<dbReference type="Proteomes" id="UP000246375">
    <property type="component" value="Unassembled WGS sequence"/>
</dbReference>
<evidence type="ECO:0000313" key="3">
    <source>
        <dbReference type="EMBL" id="PXB39409.1"/>
    </source>
</evidence>
<name>A0A855VKP7_9ENTR</name>
<reference evidence="2 4" key="1">
    <citation type="submission" date="2018-01" db="EMBL/GenBank/DDBJ databases">
        <title>Geographic spread and resistance mechanisms of dominant carbapenem-resistant Enterobacter cloacae complex clones ST171 and ST78.</title>
        <authorList>
            <person name="Gomez-Simmonds A."/>
            <person name="Annavajhala M.K."/>
            <person name="Wang Z."/>
            <person name="Macesic N."/>
            <person name="Hu Y."/>
            <person name="Giddins M.J."/>
            <person name="O'Malley A."/>
            <person name="Toussaint N.C."/>
            <person name="Whittier S."/>
            <person name="Torres V.J."/>
            <person name="Uhlemann A.-C."/>
        </authorList>
    </citation>
    <scope>NUCLEOTIDE SEQUENCE [LARGE SCALE GENOMIC DNA]</scope>
    <source>
        <strain evidence="2 4">78</strain>
    </source>
</reference>
<evidence type="ECO:0000313" key="5">
    <source>
        <dbReference type="Proteomes" id="UP000246375"/>
    </source>
</evidence>
<reference evidence="3 5" key="2">
    <citation type="submission" date="2018-05" db="EMBL/GenBank/DDBJ databases">
        <title>Evaluation of testing and processing parameters for the GenePOC Carba assay.</title>
        <authorList>
            <person name="Walsh T.R."/>
        </authorList>
    </citation>
    <scope>NUCLEOTIDE SEQUENCE [LARGE SCALE GENOMIC DNA]</scope>
    <source>
        <strain evidence="3 5">PECIMP</strain>
    </source>
</reference>
<dbReference type="Proteomes" id="UP000244004">
    <property type="component" value="Unassembled WGS sequence"/>
</dbReference>
<protein>
    <submittedName>
        <fullName evidence="2">Uncharacterized protein</fullName>
    </submittedName>
</protein>
<evidence type="ECO:0000256" key="1">
    <source>
        <dbReference type="SAM" id="MobiDB-lite"/>
    </source>
</evidence>
<feature type="region of interest" description="Disordered" evidence="1">
    <location>
        <begin position="1"/>
        <end position="34"/>
    </location>
</feature>
<sequence length="62" mass="6920">MKPNRTERCATTERPTGNRPRPLSTAGELKRQRQQDQGFIKAMNELTAKAGLLSDDPYFGGL</sequence>
<evidence type="ECO:0000313" key="2">
    <source>
        <dbReference type="EMBL" id="PTX88628.1"/>
    </source>
</evidence>
<dbReference type="AlphaFoldDB" id="A0A855VKP7"/>
<organism evidence="2 4">
    <name type="scientific">Enterobacter hormaechei</name>
    <dbReference type="NCBI Taxonomy" id="158836"/>
    <lineage>
        <taxon>Bacteria</taxon>
        <taxon>Pseudomonadati</taxon>
        <taxon>Pseudomonadota</taxon>
        <taxon>Gammaproteobacteria</taxon>
        <taxon>Enterobacterales</taxon>
        <taxon>Enterobacteriaceae</taxon>
        <taxon>Enterobacter</taxon>
        <taxon>Enterobacter cloacae complex</taxon>
    </lineage>
</organism>
<accession>A0A855VKP7</accession>
<evidence type="ECO:0000313" key="4">
    <source>
        <dbReference type="Proteomes" id="UP000244004"/>
    </source>
</evidence>
<gene>
    <name evidence="2" type="ORF">C1O12_09605</name>
    <name evidence="3" type="ORF">DL189_15790</name>
</gene>
<dbReference type="RefSeq" id="WP_071785208.1">
    <property type="nucleotide sequence ID" value="NZ_JAELXA010000005.1"/>
</dbReference>
<feature type="compositionally biased region" description="Basic and acidic residues" evidence="1">
    <location>
        <begin position="1"/>
        <end position="11"/>
    </location>
</feature>